<protein>
    <submittedName>
        <fullName evidence="4">Membrane protein</fullName>
    </submittedName>
</protein>
<dbReference type="AlphaFoldDB" id="A0AAX4J9M0"/>
<accession>A0AAX4J9M0</accession>
<organism evidence="4 5">
    <name type="scientific">Vairimorpha necatrix</name>
    <dbReference type="NCBI Taxonomy" id="6039"/>
    <lineage>
        <taxon>Eukaryota</taxon>
        <taxon>Fungi</taxon>
        <taxon>Fungi incertae sedis</taxon>
        <taxon>Microsporidia</taxon>
        <taxon>Nosematidae</taxon>
        <taxon>Vairimorpha</taxon>
    </lineage>
</organism>
<dbReference type="RefSeq" id="XP_065328751.1">
    <property type="nucleotide sequence ID" value="XM_065472679.1"/>
</dbReference>
<keyword evidence="3" id="KW-0732">Signal</keyword>
<sequence length="156" mass="17725">MFLIFLIYALAIRKISKEEIEKIIVLTNDGKSYVVDGNKFSTRKQNEYCMAEDLFMAENGQENNERESLLTRKKSSPKNKKDGKCYTYKKALILSCVLIFSITTVGALLYNYKDSIGSFLSTSKIFFNNLNDSNLSSTNSEEPTSSPIYTSSEYIL</sequence>
<dbReference type="KEGG" id="vnx:VNE69_02130"/>
<proteinExistence type="predicted"/>
<keyword evidence="2" id="KW-0472">Membrane</keyword>
<evidence type="ECO:0000256" key="2">
    <source>
        <dbReference type="SAM" id="Phobius"/>
    </source>
</evidence>
<reference evidence="4" key="1">
    <citation type="journal article" date="2024" name="BMC Genomics">
        <title>Functional annotation of a divergent genome using sequence and structure-based similarity.</title>
        <authorList>
            <person name="Svedberg D."/>
            <person name="Winiger R.R."/>
            <person name="Berg A."/>
            <person name="Sharma H."/>
            <person name="Tellgren-Roth C."/>
            <person name="Debrunner-Vossbrinck B.A."/>
            <person name="Vossbrinck C.R."/>
            <person name="Barandun J."/>
        </authorList>
    </citation>
    <scope>NUCLEOTIDE SEQUENCE</scope>
    <source>
        <strain evidence="4">Illinois isolate</strain>
    </source>
</reference>
<dbReference type="GeneID" id="90540420"/>
<keyword evidence="2" id="KW-0812">Transmembrane</keyword>
<gene>
    <name evidence="4" type="ORF">VNE69_02130</name>
</gene>
<feature type="signal peptide" evidence="3">
    <location>
        <begin position="1"/>
        <end position="17"/>
    </location>
</feature>
<keyword evidence="5" id="KW-1185">Reference proteome</keyword>
<evidence type="ECO:0000313" key="4">
    <source>
        <dbReference type="EMBL" id="WUR02606.1"/>
    </source>
</evidence>
<feature type="region of interest" description="Disordered" evidence="1">
    <location>
        <begin position="62"/>
        <end position="82"/>
    </location>
</feature>
<evidence type="ECO:0000256" key="1">
    <source>
        <dbReference type="SAM" id="MobiDB-lite"/>
    </source>
</evidence>
<feature type="region of interest" description="Disordered" evidence="1">
    <location>
        <begin position="135"/>
        <end position="156"/>
    </location>
</feature>
<dbReference type="Proteomes" id="UP001334084">
    <property type="component" value="Chromosome 2"/>
</dbReference>
<dbReference type="EMBL" id="CP142727">
    <property type="protein sequence ID" value="WUR02606.1"/>
    <property type="molecule type" value="Genomic_DNA"/>
</dbReference>
<evidence type="ECO:0000256" key="3">
    <source>
        <dbReference type="SAM" id="SignalP"/>
    </source>
</evidence>
<keyword evidence="2" id="KW-1133">Transmembrane helix</keyword>
<feature type="transmembrane region" description="Helical" evidence="2">
    <location>
        <begin position="91"/>
        <end position="110"/>
    </location>
</feature>
<feature type="chain" id="PRO_5043825320" evidence="3">
    <location>
        <begin position="18"/>
        <end position="156"/>
    </location>
</feature>
<name>A0AAX4J9M0_9MICR</name>
<evidence type="ECO:0000313" key="5">
    <source>
        <dbReference type="Proteomes" id="UP001334084"/>
    </source>
</evidence>
<feature type="compositionally biased region" description="Low complexity" evidence="1">
    <location>
        <begin position="135"/>
        <end position="147"/>
    </location>
</feature>